<evidence type="ECO:0000313" key="1">
    <source>
        <dbReference type="EMBL" id="WIY04483.1"/>
    </source>
</evidence>
<keyword evidence="2" id="KW-1185">Reference proteome</keyword>
<gene>
    <name evidence="1" type="ORF">QRX60_11770</name>
</gene>
<dbReference type="KEGG" id="amog:QRX60_11770"/>
<sequence length="113" mass="12036">MMAGQTGPGFDENPDAIDAHAKQMEATFEVLKEAAELSKHDPIGSEAFGLIGQLCLLDLWCDNVAGQTRETLESAVKGAEYHVQAVQAWAKARRVDEASASALVNHASEVRGG</sequence>
<organism evidence="1 2">
    <name type="scientific">Amycolatopsis mongoliensis</name>
    <dbReference type="NCBI Taxonomy" id="715475"/>
    <lineage>
        <taxon>Bacteria</taxon>
        <taxon>Bacillati</taxon>
        <taxon>Actinomycetota</taxon>
        <taxon>Actinomycetes</taxon>
        <taxon>Pseudonocardiales</taxon>
        <taxon>Pseudonocardiaceae</taxon>
        <taxon>Amycolatopsis</taxon>
    </lineage>
</organism>
<dbReference type="Proteomes" id="UP001239397">
    <property type="component" value="Chromosome"/>
</dbReference>
<dbReference type="RefSeq" id="WP_286000806.1">
    <property type="nucleotide sequence ID" value="NZ_CP127295.1"/>
</dbReference>
<dbReference type="AlphaFoldDB" id="A0A9Y2JTN9"/>
<evidence type="ECO:0000313" key="2">
    <source>
        <dbReference type="Proteomes" id="UP001239397"/>
    </source>
</evidence>
<protein>
    <submittedName>
        <fullName evidence="1">Uncharacterized protein</fullName>
    </submittedName>
</protein>
<name>A0A9Y2JTN9_9PSEU</name>
<proteinExistence type="predicted"/>
<dbReference type="EMBL" id="CP127295">
    <property type="protein sequence ID" value="WIY04483.1"/>
    <property type="molecule type" value="Genomic_DNA"/>
</dbReference>
<reference evidence="1 2" key="1">
    <citation type="submission" date="2023-06" db="EMBL/GenBank/DDBJ databases">
        <authorList>
            <person name="Oyuntsetseg B."/>
            <person name="Kim S.B."/>
        </authorList>
    </citation>
    <scope>NUCLEOTIDE SEQUENCE [LARGE SCALE GENOMIC DNA]</scope>
    <source>
        <strain evidence="1 2">4-36</strain>
    </source>
</reference>
<accession>A0A9Y2JTN9</accession>